<dbReference type="EC" id="4.2.1.51" evidence="2"/>
<comment type="pathway">
    <text evidence="1">Amino-acid biosynthesis; L-phenylalanine biosynthesis; phenylpyruvate from prephenate: step 1/1.</text>
</comment>
<keyword evidence="11" id="KW-1185">Reference proteome</keyword>
<dbReference type="Pfam" id="PF20253">
    <property type="entry name" value="DUF6604"/>
    <property type="match status" value="1"/>
</dbReference>
<dbReference type="PROSITE" id="PS51171">
    <property type="entry name" value="PREPHENATE_DEHYDR_3"/>
    <property type="match status" value="1"/>
</dbReference>
<proteinExistence type="predicted"/>
<dbReference type="AlphaFoldDB" id="A0AA43TYF2"/>
<dbReference type="PROSITE" id="PS00857">
    <property type="entry name" value="PREPHENATE_DEHYDR_1"/>
    <property type="match status" value="1"/>
</dbReference>
<evidence type="ECO:0000256" key="8">
    <source>
        <dbReference type="SAM" id="MobiDB-lite"/>
    </source>
</evidence>
<evidence type="ECO:0000256" key="1">
    <source>
        <dbReference type="ARBA" id="ARBA00004741"/>
    </source>
</evidence>
<dbReference type="Proteomes" id="UP001161017">
    <property type="component" value="Unassembled WGS sequence"/>
</dbReference>
<dbReference type="GO" id="GO:0009094">
    <property type="term" value="P:L-phenylalanine biosynthetic process"/>
    <property type="evidence" value="ECO:0007669"/>
    <property type="project" value="UniProtKB-KW"/>
</dbReference>
<dbReference type="InterPro" id="IPR018528">
    <property type="entry name" value="Preph_deHydtase_CS"/>
</dbReference>
<evidence type="ECO:0000256" key="2">
    <source>
        <dbReference type="ARBA" id="ARBA00013147"/>
    </source>
</evidence>
<dbReference type="InterPro" id="IPR001086">
    <property type="entry name" value="Preph_deHydtase"/>
</dbReference>
<sequence length="1215" mass="136283">MALHQGDKRSITYLGPPASYTHQAATELFNLETDLLQQQTTISDVFAAVQSSSAKYGVVPFENSSNGPVDMTLDCLIDRSGSFSDITISRETYVDVNHCLLGRKQDGQNIGSGASSSSVKGSVLPEAPSNGLPSTTKDCSTEQLQDVYSHPQALGQCRSFLSKNLKSARQHETSSTSEAASKIAKTGASTAAAISSRLAAHMYGLDVLASAIQDQKDNTTRFLVLQKNLPLEETLKSEGDVRWKALVQFAIDHKSAGALADALHIFKDHKLNLTISFALPGFPMESVPQNAGAAHGPGPSGCISKTYKRYKSHTQAVLTWVAAQRGSVQFASLRDYVVAAEELKEAQPSLRMPQDMLEHLDDAINLRRDCAAYYEARSLPEFTSTHGSPSGDIENQGHRHCIGVLERIGHTFSPSSVEDQTTPSKAQATKSEYRSPGQQKKEEQDFSTSNRFELLTVENSVEDESTVPQELDLRAIQPLTQSRRDQRLSMEEDDAALAMYCLVDDLNHVKTSIVSMWNEYRDHKLSLTNAAVTSNTLLRYAEHLETSFYHDYRHVITEEQLLDHVLLRSPEQNQAKVSVSGLSDDDFPRVILDHLNGWRLSNDNGVLVPDVPGKDSPDTTGLSSMQVRRAGQITFLREVLLEYRYMFAVYWSPFVVDQVAQAFLRLARGDKVSLWMIVSVQMLIEIKQLLGPDVSRGLSEMQSSTRNIVATLDEYERFEGRLELTSNLPRQRKSAEMTLLQIGGVMHLVREYVLDDGLSRIKEICFPRSLSALIGPQQKCFLLANHPILCGLYEFRMKTHFQRVTMITHKWQELLLAAVHLYKAFSIEDGLIPHWERMEELLRIWDTRSFFGGAPPSDFHQAYRYLQHEKGVPLSALAPNARVQAGRTWQPPRDFNRFRYTGPFDQLITLFYGEQSVDERSSVDHFRVLLDKAQDHKEKSGSQDDISGPQTFKERIHGLFLANEEKLNFNLIYMYRLCARLLRNLAAKYSDELKRRWEHKGGIELWSHAVEFPLCVLEDIISIYPDTNLSGYSKLDDARMYTARFVGVVEQLEAIGYLPNSAHSAVTEESYHLQANDGGGSNAVTREDGPILREDTNTDVDINQEENEHPPSSDSAKVGESAVRPTDGSEAEGSVHDVRIESQNPLDKPHQVIADEPGWKRYYFPRTNGKPTAAKRAEIKAEVQAVYPNDPSDYGKQWVESTVDQIWAYRGAEEK</sequence>
<dbReference type="GO" id="GO:0005737">
    <property type="term" value="C:cytoplasm"/>
    <property type="evidence" value="ECO:0007669"/>
    <property type="project" value="TreeGrafter"/>
</dbReference>
<feature type="region of interest" description="Disordered" evidence="8">
    <location>
        <begin position="107"/>
        <end position="138"/>
    </location>
</feature>
<dbReference type="PANTHER" id="PTHR21022:SF19">
    <property type="entry name" value="PREPHENATE DEHYDRATASE-RELATED"/>
    <property type="match status" value="1"/>
</dbReference>
<evidence type="ECO:0000256" key="7">
    <source>
        <dbReference type="ARBA" id="ARBA00047848"/>
    </source>
</evidence>
<dbReference type="GO" id="GO:0004664">
    <property type="term" value="F:prephenate dehydratase activity"/>
    <property type="evidence" value="ECO:0007669"/>
    <property type="project" value="UniProtKB-EC"/>
</dbReference>
<dbReference type="EMBL" id="JAPUFD010000019">
    <property type="protein sequence ID" value="MDI1492434.1"/>
    <property type="molecule type" value="Genomic_DNA"/>
</dbReference>
<dbReference type="InterPro" id="IPR046539">
    <property type="entry name" value="DUF6604"/>
</dbReference>
<feature type="region of interest" description="Disordered" evidence="8">
    <location>
        <begin position="1069"/>
        <end position="1134"/>
    </location>
</feature>
<dbReference type="SUPFAM" id="SSF53850">
    <property type="entry name" value="Periplasmic binding protein-like II"/>
    <property type="match status" value="1"/>
</dbReference>
<dbReference type="Pfam" id="PF00800">
    <property type="entry name" value="PDT"/>
    <property type="match status" value="1"/>
</dbReference>
<feature type="compositionally biased region" description="Polar residues" evidence="8">
    <location>
        <begin position="412"/>
        <end position="430"/>
    </location>
</feature>
<comment type="catalytic activity">
    <reaction evidence="7">
        <text>prephenate + H(+) = 3-phenylpyruvate + CO2 + H2O</text>
        <dbReference type="Rhea" id="RHEA:21648"/>
        <dbReference type="ChEBI" id="CHEBI:15377"/>
        <dbReference type="ChEBI" id="CHEBI:15378"/>
        <dbReference type="ChEBI" id="CHEBI:16526"/>
        <dbReference type="ChEBI" id="CHEBI:18005"/>
        <dbReference type="ChEBI" id="CHEBI:29934"/>
        <dbReference type="EC" id="4.2.1.51"/>
    </reaction>
</comment>
<keyword evidence="6 10" id="KW-0456">Lyase</keyword>
<evidence type="ECO:0000313" key="10">
    <source>
        <dbReference type="EMBL" id="MDI1492434.1"/>
    </source>
</evidence>
<protein>
    <recommendedName>
        <fullName evidence="2">prephenate dehydratase</fullName>
        <ecNumber evidence="2">4.2.1.51</ecNumber>
    </recommendedName>
</protein>
<evidence type="ECO:0000256" key="4">
    <source>
        <dbReference type="ARBA" id="ARBA00023141"/>
    </source>
</evidence>
<name>A0AA43TYF2_9LECA</name>
<dbReference type="CDD" id="cd13532">
    <property type="entry name" value="PBP2_PDT_like"/>
    <property type="match status" value="1"/>
</dbReference>
<keyword evidence="4" id="KW-0057">Aromatic amino acid biosynthesis</keyword>
<gene>
    <name evidence="10" type="primary">PHA2</name>
    <name evidence="10" type="ORF">OHK93_003648</name>
</gene>
<comment type="caution">
    <text evidence="10">The sequence shown here is derived from an EMBL/GenBank/DDBJ whole genome shotgun (WGS) entry which is preliminary data.</text>
</comment>
<keyword evidence="5" id="KW-0584">Phenylalanine biosynthesis</keyword>
<evidence type="ECO:0000256" key="6">
    <source>
        <dbReference type="ARBA" id="ARBA00023239"/>
    </source>
</evidence>
<keyword evidence="3" id="KW-0028">Amino-acid biosynthesis</keyword>
<evidence type="ECO:0000313" key="11">
    <source>
        <dbReference type="Proteomes" id="UP001161017"/>
    </source>
</evidence>
<evidence type="ECO:0000256" key="3">
    <source>
        <dbReference type="ARBA" id="ARBA00022605"/>
    </source>
</evidence>
<dbReference type="PANTHER" id="PTHR21022">
    <property type="entry name" value="PREPHENATE DEHYDRATASE P PROTEIN"/>
    <property type="match status" value="1"/>
</dbReference>
<feature type="compositionally biased region" description="Basic and acidic residues" evidence="8">
    <location>
        <begin position="1085"/>
        <end position="1096"/>
    </location>
</feature>
<dbReference type="Gene3D" id="3.40.190.10">
    <property type="entry name" value="Periplasmic binding protein-like II"/>
    <property type="match status" value="2"/>
</dbReference>
<feature type="region of interest" description="Disordered" evidence="8">
    <location>
        <begin position="412"/>
        <end position="449"/>
    </location>
</feature>
<accession>A0AA43TYF2</accession>
<organism evidence="10 11">
    <name type="scientific">Ramalina farinacea</name>
    <dbReference type="NCBI Taxonomy" id="258253"/>
    <lineage>
        <taxon>Eukaryota</taxon>
        <taxon>Fungi</taxon>
        <taxon>Dikarya</taxon>
        <taxon>Ascomycota</taxon>
        <taxon>Pezizomycotina</taxon>
        <taxon>Lecanoromycetes</taxon>
        <taxon>OSLEUM clade</taxon>
        <taxon>Lecanoromycetidae</taxon>
        <taxon>Lecanorales</taxon>
        <taxon>Lecanorineae</taxon>
        <taxon>Ramalinaceae</taxon>
        <taxon>Ramalina</taxon>
    </lineage>
</organism>
<dbReference type="FunFam" id="3.40.190.10:FF:000034">
    <property type="entry name" value="Chorismate mutase/prephenate dehydratase"/>
    <property type="match status" value="1"/>
</dbReference>
<reference evidence="10" key="1">
    <citation type="journal article" date="2023" name="Genome Biol. Evol.">
        <title>First Whole Genome Sequence and Flow Cytometry Genome Size Data for the Lichen-Forming Fungus Ramalina farinacea (Ascomycota).</title>
        <authorList>
            <person name="Llewellyn T."/>
            <person name="Mian S."/>
            <person name="Hill R."/>
            <person name="Leitch I.J."/>
            <person name="Gaya E."/>
        </authorList>
    </citation>
    <scope>NUCLEOTIDE SEQUENCE</scope>
    <source>
        <strain evidence="10">LIQ254RAFAR</strain>
    </source>
</reference>
<evidence type="ECO:0000259" key="9">
    <source>
        <dbReference type="PROSITE" id="PS51171"/>
    </source>
</evidence>
<feature type="domain" description="Prephenate dehydratase" evidence="9">
    <location>
        <begin position="10"/>
        <end position="227"/>
    </location>
</feature>
<feature type="compositionally biased region" description="Low complexity" evidence="8">
    <location>
        <begin position="111"/>
        <end position="123"/>
    </location>
</feature>
<evidence type="ECO:0000256" key="5">
    <source>
        <dbReference type="ARBA" id="ARBA00023222"/>
    </source>
</evidence>